<dbReference type="EMBL" id="JAAAIN010001153">
    <property type="protein sequence ID" value="KAG0306301.1"/>
    <property type="molecule type" value="Genomic_DNA"/>
</dbReference>
<dbReference type="GO" id="GO:0033260">
    <property type="term" value="P:nuclear DNA replication"/>
    <property type="evidence" value="ECO:0007669"/>
    <property type="project" value="TreeGrafter"/>
</dbReference>
<evidence type="ECO:0000256" key="2">
    <source>
        <dbReference type="ARBA" id="ARBA00022473"/>
    </source>
</evidence>
<keyword evidence="3" id="KW-0539">Nucleus</keyword>
<dbReference type="PANTHER" id="PTHR12972:SF0">
    <property type="entry name" value="PROTEIN DOWNSTREAM NEIGHBOR OF SON"/>
    <property type="match status" value="1"/>
</dbReference>
<evidence type="ECO:0000256" key="1">
    <source>
        <dbReference type="ARBA" id="ARBA00004123"/>
    </source>
</evidence>
<name>A0A9P6R1P5_9FUNG</name>
<protein>
    <submittedName>
        <fullName evidence="6">Uncharacterized protein</fullName>
    </submittedName>
</protein>
<keyword evidence="2" id="KW-0217">Developmental protein</keyword>
<organism evidence="6 7">
    <name type="scientific">Linnemannia gamsii</name>
    <dbReference type="NCBI Taxonomy" id="64522"/>
    <lineage>
        <taxon>Eukaryota</taxon>
        <taxon>Fungi</taxon>
        <taxon>Fungi incertae sedis</taxon>
        <taxon>Mucoromycota</taxon>
        <taxon>Mortierellomycotina</taxon>
        <taxon>Mortierellomycetes</taxon>
        <taxon>Mortierellales</taxon>
        <taxon>Mortierellaceae</taxon>
        <taxon>Linnemannia</taxon>
    </lineage>
</organism>
<dbReference type="AlphaFoldDB" id="A0A9P6R1P5"/>
<gene>
    <name evidence="6" type="ORF">BGZ97_000797</name>
</gene>
<dbReference type="OrthoDB" id="534063at2759"/>
<comment type="caution">
    <text evidence="6">The sequence shown here is derived from an EMBL/GenBank/DDBJ whole genome shotgun (WGS) entry which is preliminary data.</text>
</comment>
<reference evidence="6" key="1">
    <citation type="journal article" date="2020" name="Fungal Divers.">
        <title>Resolving the Mortierellaceae phylogeny through synthesis of multi-gene phylogenetics and phylogenomics.</title>
        <authorList>
            <person name="Vandepol N."/>
            <person name="Liber J."/>
            <person name="Desiro A."/>
            <person name="Na H."/>
            <person name="Kennedy M."/>
            <person name="Barry K."/>
            <person name="Grigoriev I.V."/>
            <person name="Miller A.N."/>
            <person name="O'Donnell K."/>
            <person name="Stajich J.E."/>
            <person name="Bonito G."/>
        </authorList>
    </citation>
    <scope>NUCLEOTIDE SEQUENCE</scope>
    <source>
        <strain evidence="6">NVP60</strain>
    </source>
</reference>
<keyword evidence="7" id="KW-1185">Reference proteome</keyword>
<evidence type="ECO:0000313" key="7">
    <source>
        <dbReference type="Proteomes" id="UP000823405"/>
    </source>
</evidence>
<evidence type="ECO:0000256" key="3">
    <source>
        <dbReference type="ARBA" id="ARBA00023242"/>
    </source>
</evidence>
<dbReference type="InterPro" id="IPR024861">
    <property type="entry name" value="Donson"/>
</dbReference>
<evidence type="ECO:0000313" key="6">
    <source>
        <dbReference type="EMBL" id="KAG0306301.1"/>
    </source>
</evidence>
<comment type="similarity">
    <text evidence="4">Belongs to the DONSON family.</text>
</comment>
<proteinExistence type="inferred from homology"/>
<dbReference type="PRINTS" id="PR02064">
    <property type="entry name" value="DONSON"/>
</dbReference>
<comment type="subcellular location">
    <subcellularLocation>
        <location evidence="1">Nucleus</location>
    </subcellularLocation>
</comment>
<dbReference type="PANTHER" id="PTHR12972">
    <property type="entry name" value="DOWNSTREAM NEIGHBOR OF SON"/>
    <property type="match status" value="1"/>
</dbReference>
<accession>A0A9P6R1P5</accession>
<feature type="region of interest" description="Disordered" evidence="5">
    <location>
        <begin position="355"/>
        <end position="383"/>
    </location>
</feature>
<dbReference type="GO" id="GO:0005634">
    <property type="term" value="C:nucleus"/>
    <property type="evidence" value="ECO:0007669"/>
    <property type="project" value="UniProtKB-SubCell"/>
</dbReference>
<dbReference type="Proteomes" id="UP000823405">
    <property type="component" value="Unassembled WGS sequence"/>
</dbReference>
<sequence>MSTPFQVVTTSLKGTKNPFEKLAVAPSHNPASNSLSTDYAALHIDEDQTDDLQNSTTTVTTTAKDLSFESDDNEAEDNAEQSQDGQFAETIYAPLKHEASPARQKRPRLQEALEMSLVATSSIDMLKYSYMGHLTTPEVLNVKKKPGTVHKTTVALPVDWTLKSSISITSPDSLTWCDQILPMDEIEALQHFISSQKTFSNLQSESELDLGPSPRARILSATYHWIYPTNTPSVHQAQNISKLLKNANNMSSSDKTTITELFSRSAEWKQSFRAIYQSFRNGLCPYFYYIGTSWTVLFQHGSVSLSGEPEAVLTNSTPGLWNALKDEDINYEQLPNLGGKVAVNNFSSKHDLDHLEDQDENETATPGSNSNSSNSSTPFQLPQKKDLSSTLSFRGQVDVHGLFSYLLNMKTSYEDGFLYHSPSLIAGVPFLHAALKRAQVVSRPVQGTDNMQKEYRIEIHGIVLPNSAKDLYQTFAVQQRPMGYTCISNSDTRSHGLNLRPLCPEKADTDTETNTRLADALVSAKSLDHFQHDYEQQRYVWLS</sequence>
<evidence type="ECO:0000256" key="5">
    <source>
        <dbReference type="SAM" id="MobiDB-lite"/>
    </source>
</evidence>
<evidence type="ECO:0000256" key="4">
    <source>
        <dbReference type="ARBA" id="ARBA00025806"/>
    </source>
</evidence>